<dbReference type="InterPro" id="IPR052892">
    <property type="entry name" value="NA-targeting_endonuclease"/>
</dbReference>
<evidence type="ECO:0000313" key="3">
    <source>
        <dbReference type="Proteomes" id="UP000324269"/>
    </source>
</evidence>
<reference evidence="2 3" key="1">
    <citation type="submission" date="2019-08" db="EMBL/GenBank/DDBJ databases">
        <title>Bacillus genomes from the desert of Cuatro Cienegas, Coahuila.</title>
        <authorList>
            <person name="Olmedo-Alvarez G."/>
        </authorList>
    </citation>
    <scope>NUCLEOTIDE SEQUENCE [LARGE SCALE GENOMIC DNA]</scope>
    <source>
        <strain evidence="2 3">CH87b_3T</strain>
    </source>
</reference>
<keyword evidence="2" id="KW-0255">Endonuclease</keyword>
<dbReference type="GO" id="GO:0004519">
    <property type="term" value="F:endonuclease activity"/>
    <property type="evidence" value="ECO:0007669"/>
    <property type="project" value="UniProtKB-KW"/>
</dbReference>
<name>A0A5D4TM46_9BACI</name>
<dbReference type="GO" id="GO:0008270">
    <property type="term" value="F:zinc ion binding"/>
    <property type="evidence" value="ECO:0007669"/>
    <property type="project" value="InterPro"/>
</dbReference>
<dbReference type="Proteomes" id="UP000324269">
    <property type="component" value="Unassembled WGS sequence"/>
</dbReference>
<dbReference type="AlphaFoldDB" id="A0A5D4TM46"/>
<dbReference type="InterPro" id="IPR002711">
    <property type="entry name" value="HNH"/>
</dbReference>
<dbReference type="RefSeq" id="WP_148970191.1">
    <property type="nucleotide sequence ID" value="NZ_JBNIKW010000005.1"/>
</dbReference>
<evidence type="ECO:0000259" key="1">
    <source>
        <dbReference type="SMART" id="SM00507"/>
    </source>
</evidence>
<comment type="caution">
    <text evidence="2">The sequence shown here is derived from an EMBL/GenBank/DDBJ whole genome shotgun (WGS) entry which is preliminary data.</text>
</comment>
<dbReference type="CDD" id="cd00085">
    <property type="entry name" value="HNHc"/>
    <property type="match status" value="1"/>
</dbReference>
<dbReference type="SMART" id="SM00507">
    <property type="entry name" value="HNHc"/>
    <property type="match status" value="1"/>
</dbReference>
<evidence type="ECO:0000313" key="2">
    <source>
        <dbReference type="EMBL" id="TYS83672.1"/>
    </source>
</evidence>
<dbReference type="PANTHER" id="PTHR33877:SF2">
    <property type="entry name" value="OS07G0170200 PROTEIN"/>
    <property type="match status" value="1"/>
</dbReference>
<sequence>MVIMSGKHCSLYKYCEMCGRTKWYKEFSSQGYIRKWAYCKHCKQLYSFDISKLEGVDIEVRIKLPSNRKVRYKISNEEARRLVREGMAGIVHQTLIHKFYDKQTFKKRILERDNYTCFFCSKTGDTVDHLVPKIRGGISSFSNCVCACRKCNKSKGELPLNDFLNCIEPLWTNEEIRMKRVKHQIHYIKELFESLNGTLVTLGSSELNNKEEIFDHIDQLLKEIKNKKLVD</sequence>
<keyword evidence="2" id="KW-0378">Hydrolase</keyword>
<feature type="domain" description="HNH nuclease" evidence="1">
    <location>
        <begin position="104"/>
        <end position="153"/>
    </location>
</feature>
<accession>A0A5D4TM46</accession>
<dbReference type="OrthoDB" id="9802901at2"/>
<protein>
    <submittedName>
        <fullName evidence="2">HNH endonuclease</fullName>
    </submittedName>
</protein>
<keyword evidence="2" id="KW-0540">Nuclease</keyword>
<dbReference type="Gene3D" id="1.10.30.50">
    <property type="match status" value="1"/>
</dbReference>
<proteinExistence type="predicted"/>
<dbReference type="PANTHER" id="PTHR33877">
    <property type="entry name" value="SLL1193 PROTEIN"/>
    <property type="match status" value="1"/>
</dbReference>
<dbReference type="GO" id="GO:0003676">
    <property type="term" value="F:nucleic acid binding"/>
    <property type="evidence" value="ECO:0007669"/>
    <property type="project" value="InterPro"/>
</dbReference>
<gene>
    <name evidence="2" type="ORF">FZC85_16910</name>
</gene>
<dbReference type="EMBL" id="VTEZ01000005">
    <property type="protein sequence ID" value="TYS83672.1"/>
    <property type="molecule type" value="Genomic_DNA"/>
</dbReference>
<dbReference type="Pfam" id="PF01844">
    <property type="entry name" value="HNH"/>
    <property type="match status" value="1"/>
</dbReference>
<organism evidence="2 3">
    <name type="scientific">Rossellomorea aquimaris</name>
    <dbReference type="NCBI Taxonomy" id="189382"/>
    <lineage>
        <taxon>Bacteria</taxon>
        <taxon>Bacillati</taxon>
        <taxon>Bacillota</taxon>
        <taxon>Bacilli</taxon>
        <taxon>Bacillales</taxon>
        <taxon>Bacillaceae</taxon>
        <taxon>Rossellomorea</taxon>
    </lineage>
</organism>
<dbReference type="InterPro" id="IPR003615">
    <property type="entry name" value="HNH_nuc"/>
</dbReference>